<accession>A0AAW2V243</accession>
<name>A0AAW2V243_SESRA</name>
<sequence>MGDRDATVTQVVTPLYLATSLSLSRHWMVTSPLCFGRHEGVGWTAGGGGLGAGWGRAAGEGGPGGGAWD</sequence>
<organism evidence="1">
    <name type="scientific">Sesamum radiatum</name>
    <name type="common">Black benniseed</name>
    <dbReference type="NCBI Taxonomy" id="300843"/>
    <lineage>
        <taxon>Eukaryota</taxon>
        <taxon>Viridiplantae</taxon>
        <taxon>Streptophyta</taxon>
        <taxon>Embryophyta</taxon>
        <taxon>Tracheophyta</taxon>
        <taxon>Spermatophyta</taxon>
        <taxon>Magnoliopsida</taxon>
        <taxon>eudicotyledons</taxon>
        <taxon>Gunneridae</taxon>
        <taxon>Pentapetalae</taxon>
        <taxon>asterids</taxon>
        <taxon>lamiids</taxon>
        <taxon>Lamiales</taxon>
        <taxon>Pedaliaceae</taxon>
        <taxon>Sesamum</taxon>
    </lineage>
</organism>
<comment type="caution">
    <text evidence="1">The sequence shown here is derived from an EMBL/GenBank/DDBJ whole genome shotgun (WGS) entry which is preliminary data.</text>
</comment>
<evidence type="ECO:0000313" key="1">
    <source>
        <dbReference type="EMBL" id="KAL0423248.1"/>
    </source>
</evidence>
<gene>
    <name evidence="1" type="ORF">Sradi_0859600</name>
</gene>
<reference evidence="1" key="2">
    <citation type="journal article" date="2024" name="Plant">
        <title>Genomic evolution and insights into agronomic trait innovations of Sesamum species.</title>
        <authorList>
            <person name="Miao H."/>
            <person name="Wang L."/>
            <person name="Qu L."/>
            <person name="Liu H."/>
            <person name="Sun Y."/>
            <person name="Le M."/>
            <person name="Wang Q."/>
            <person name="Wei S."/>
            <person name="Zheng Y."/>
            <person name="Lin W."/>
            <person name="Duan Y."/>
            <person name="Cao H."/>
            <person name="Xiong S."/>
            <person name="Wang X."/>
            <person name="Wei L."/>
            <person name="Li C."/>
            <person name="Ma Q."/>
            <person name="Ju M."/>
            <person name="Zhao R."/>
            <person name="Li G."/>
            <person name="Mu C."/>
            <person name="Tian Q."/>
            <person name="Mei H."/>
            <person name="Zhang T."/>
            <person name="Gao T."/>
            <person name="Zhang H."/>
        </authorList>
    </citation>
    <scope>NUCLEOTIDE SEQUENCE</scope>
    <source>
        <strain evidence="1">G02</strain>
    </source>
</reference>
<proteinExistence type="predicted"/>
<dbReference type="AlphaFoldDB" id="A0AAW2V243"/>
<reference evidence="1" key="1">
    <citation type="submission" date="2020-06" db="EMBL/GenBank/DDBJ databases">
        <authorList>
            <person name="Li T."/>
            <person name="Hu X."/>
            <person name="Zhang T."/>
            <person name="Song X."/>
            <person name="Zhang H."/>
            <person name="Dai N."/>
            <person name="Sheng W."/>
            <person name="Hou X."/>
            <person name="Wei L."/>
        </authorList>
    </citation>
    <scope>NUCLEOTIDE SEQUENCE</scope>
    <source>
        <strain evidence="1">G02</strain>
        <tissue evidence="1">Leaf</tissue>
    </source>
</reference>
<protein>
    <submittedName>
        <fullName evidence="1">Uncharacterized protein</fullName>
    </submittedName>
</protein>
<dbReference type="EMBL" id="JACGWJ010000004">
    <property type="protein sequence ID" value="KAL0423248.1"/>
    <property type="molecule type" value="Genomic_DNA"/>
</dbReference>